<keyword evidence="1" id="KW-0812">Transmembrane</keyword>
<sequence length="304" mass="34838">MFEEKDDTIMARWLSGKLTESERAEFEASTEYEEYQKLAQGLKAFQKPAYEKELLRNKIWKGIENQKPTKVIRLKPLYYAAGIAASLVLLFGLFFYQIDFTSPTGEKSVFILPDKTEVYLNAKTSISYNPILWSFNKKILLDGEALFHVTKGDNFKVETKSGTISVLGTTFNVNARSNFFELHCYEGRILYSNQNEDQETYLKRGDVVKIQGKILVKSKHNDEQPSWLNEGRSSFSNTELLLVMEALKAHYGIEFDFEPDMAQGHFTGTFVHNDLELALKSVFVPMGINYTLTEDQKTVILNAR</sequence>
<feature type="transmembrane region" description="Helical" evidence="1">
    <location>
        <begin position="77"/>
        <end position="98"/>
    </location>
</feature>
<dbReference type="InterPro" id="IPR006860">
    <property type="entry name" value="FecR"/>
</dbReference>
<evidence type="ECO:0000313" key="5">
    <source>
        <dbReference type="Proteomes" id="UP000718451"/>
    </source>
</evidence>
<dbReference type="InterPro" id="IPR032508">
    <property type="entry name" value="FecR_C"/>
</dbReference>
<dbReference type="Proteomes" id="UP000718451">
    <property type="component" value="Unassembled WGS sequence"/>
</dbReference>
<evidence type="ECO:0008006" key="6">
    <source>
        <dbReference type="Google" id="ProtNLM"/>
    </source>
</evidence>
<evidence type="ECO:0000313" key="4">
    <source>
        <dbReference type="EMBL" id="NKI31797.1"/>
    </source>
</evidence>
<keyword evidence="5" id="KW-1185">Reference proteome</keyword>
<dbReference type="EMBL" id="JAAWWL010000001">
    <property type="protein sequence ID" value="NKI31797.1"/>
    <property type="molecule type" value="Genomic_DNA"/>
</dbReference>
<organism evidence="4 5">
    <name type="scientific">Croceivirga thetidis</name>
    <dbReference type="NCBI Taxonomy" id="2721623"/>
    <lineage>
        <taxon>Bacteria</taxon>
        <taxon>Pseudomonadati</taxon>
        <taxon>Bacteroidota</taxon>
        <taxon>Flavobacteriia</taxon>
        <taxon>Flavobacteriales</taxon>
        <taxon>Flavobacteriaceae</taxon>
        <taxon>Croceivirga</taxon>
    </lineage>
</organism>
<feature type="domain" description="FecR protein" evidence="2">
    <location>
        <begin position="101"/>
        <end position="189"/>
    </location>
</feature>
<dbReference type="PANTHER" id="PTHR30273:SF2">
    <property type="entry name" value="PROTEIN FECR"/>
    <property type="match status" value="1"/>
</dbReference>
<proteinExistence type="predicted"/>
<keyword evidence="1" id="KW-0472">Membrane</keyword>
<dbReference type="Gene3D" id="3.55.50.30">
    <property type="match status" value="1"/>
</dbReference>
<keyword evidence="1" id="KW-1133">Transmembrane helix</keyword>
<reference evidence="4 5" key="1">
    <citation type="submission" date="2020-04" db="EMBL/GenBank/DDBJ databases">
        <authorList>
            <person name="Yoon J."/>
        </authorList>
    </citation>
    <scope>NUCLEOTIDE SEQUENCE [LARGE SCALE GENOMIC DNA]</scope>
    <source>
        <strain evidence="4 5">DJ-13</strain>
    </source>
</reference>
<evidence type="ECO:0000259" key="2">
    <source>
        <dbReference type="Pfam" id="PF04773"/>
    </source>
</evidence>
<protein>
    <recommendedName>
        <fullName evidence="6">FecR family protein</fullName>
    </recommendedName>
</protein>
<evidence type="ECO:0000259" key="3">
    <source>
        <dbReference type="Pfam" id="PF16344"/>
    </source>
</evidence>
<dbReference type="Gene3D" id="2.60.120.1440">
    <property type="match status" value="1"/>
</dbReference>
<name>A0ABX1GSR3_9FLAO</name>
<gene>
    <name evidence="4" type="ORF">HCU67_07545</name>
</gene>
<feature type="domain" description="Protein FecR C-terminal" evidence="3">
    <location>
        <begin position="234"/>
        <end position="297"/>
    </location>
</feature>
<accession>A0ABX1GSR3</accession>
<dbReference type="PIRSF" id="PIRSF018266">
    <property type="entry name" value="FecR"/>
    <property type="match status" value="1"/>
</dbReference>
<evidence type="ECO:0000256" key="1">
    <source>
        <dbReference type="SAM" id="Phobius"/>
    </source>
</evidence>
<dbReference type="Pfam" id="PF16344">
    <property type="entry name" value="FecR_C"/>
    <property type="match status" value="1"/>
</dbReference>
<dbReference type="InterPro" id="IPR012373">
    <property type="entry name" value="Ferrdict_sens_TM"/>
</dbReference>
<dbReference type="Pfam" id="PF04773">
    <property type="entry name" value="FecR"/>
    <property type="match status" value="1"/>
</dbReference>
<dbReference type="PANTHER" id="PTHR30273">
    <property type="entry name" value="PERIPLASMIC SIGNAL SENSOR AND SIGMA FACTOR ACTIVATOR FECR-RELATED"/>
    <property type="match status" value="1"/>
</dbReference>
<dbReference type="RefSeq" id="WP_168551946.1">
    <property type="nucleotide sequence ID" value="NZ_JAAWWL010000001.1"/>
</dbReference>
<comment type="caution">
    <text evidence="4">The sequence shown here is derived from an EMBL/GenBank/DDBJ whole genome shotgun (WGS) entry which is preliminary data.</text>
</comment>